<sequence length="140" mass="15064">MQLYLPVATPLPQSVPLFGASVPAGFPSPADDYRDSSLDLNRYLIRDAASSFMVRVAGDSMADAGIHHGDLLVVDRGLPPQHGHIVLAAIDGAFTVKRLHRRDSRVALLAENAAYAPLELGGEQELCIWGVVTACVKRFT</sequence>
<reference evidence="9 10" key="1">
    <citation type="submission" date="2018-10" db="EMBL/GenBank/DDBJ databases">
        <title>Genomic Encyclopedia of Type Strains, Phase IV (KMG-IV): sequencing the most valuable type-strain genomes for metagenomic binning, comparative biology and taxonomic classification.</title>
        <authorList>
            <person name="Goeker M."/>
        </authorList>
    </citation>
    <scope>NUCLEOTIDE SEQUENCE [LARGE SCALE GENOMIC DNA]</scope>
    <source>
        <strain evidence="9 10">DSM 3303</strain>
    </source>
</reference>
<gene>
    <name evidence="9" type="ORF">C8E02_0383</name>
</gene>
<dbReference type="SUPFAM" id="SSF51306">
    <property type="entry name" value="LexA/Signal peptidase"/>
    <property type="match status" value="1"/>
</dbReference>
<evidence type="ECO:0000256" key="5">
    <source>
        <dbReference type="ARBA" id="ARBA00023204"/>
    </source>
</evidence>
<comment type="similarity">
    <text evidence="1 7">Belongs to the peptidase S24 family.</text>
</comment>
<proteinExistence type="inferred from homology"/>
<keyword evidence="5" id="KW-0234">DNA repair</keyword>
<dbReference type="NCBIfam" id="NF007621">
    <property type="entry name" value="PRK10276.1"/>
    <property type="match status" value="1"/>
</dbReference>
<evidence type="ECO:0000256" key="4">
    <source>
        <dbReference type="ARBA" id="ARBA00022813"/>
    </source>
</evidence>
<evidence type="ECO:0000313" key="10">
    <source>
        <dbReference type="Proteomes" id="UP000279384"/>
    </source>
</evidence>
<dbReference type="GO" id="GO:0006355">
    <property type="term" value="P:regulation of DNA-templated transcription"/>
    <property type="evidence" value="ECO:0007669"/>
    <property type="project" value="InterPro"/>
</dbReference>
<evidence type="ECO:0000313" key="9">
    <source>
        <dbReference type="EMBL" id="RKQ61962.1"/>
    </source>
</evidence>
<keyword evidence="3 7" id="KW-0378">Hydrolase</keyword>
<dbReference type="AlphaFoldDB" id="A0A495BJX2"/>
<feature type="domain" description="Peptidase S24/S26A/S26B/S26C" evidence="8">
    <location>
        <begin position="16"/>
        <end position="132"/>
    </location>
</feature>
<dbReference type="InterPro" id="IPR039418">
    <property type="entry name" value="LexA-like"/>
</dbReference>
<comment type="caution">
    <text evidence="9">The sequence shown here is derived from an EMBL/GenBank/DDBJ whole genome shotgun (WGS) entry which is preliminary data.</text>
</comment>
<evidence type="ECO:0000256" key="6">
    <source>
        <dbReference type="ARBA" id="ARBA00023236"/>
    </source>
</evidence>
<dbReference type="PANTHER" id="PTHR33516:SF2">
    <property type="entry name" value="LEXA REPRESSOR-RELATED"/>
    <property type="match status" value="1"/>
</dbReference>
<dbReference type="GO" id="GO:0006281">
    <property type="term" value="P:DNA repair"/>
    <property type="evidence" value="ECO:0007669"/>
    <property type="project" value="UniProtKB-KW"/>
</dbReference>
<dbReference type="InterPro" id="IPR015927">
    <property type="entry name" value="Peptidase_S24_S26A/B/C"/>
</dbReference>
<evidence type="ECO:0000259" key="8">
    <source>
        <dbReference type="Pfam" id="PF00717"/>
    </source>
</evidence>
<keyword evidence="6" id="KW-0742">SOS response</keyword>
<dbReference type="GO" id="GO:0003677">
    <property type="term" value="F:DNA binding"/>
    <property type="evidence" value="ECO:0007669"/>
    <property type="project" value="InterPro"/>
</dbReference>
<evidence type="ECO:0000256" key="2">
    <source>
        <dbReference type="ARBA" id="ARBA00022763"/>
    </source>
</evidence>
<dbReference type="InterPro" id="IPR006197">
    <property type="entry name" value="Peptidase_S24_LexA"/>
</dbReference>
<evidence type="ECO:0000256" key="1">
    <source>
        <dbReference type="ARBA" id="ARBA00007484"/>
    </source>
</evidence>
<protein>
    <submittedName>
        <fullName evidence="9">DNA polymerase V</fullName>
    </submittedName>
</protein>
<dbReference type="GO" id="GO:0016787">
    <property type="term" value="F:hydrolase activity"/>
    <property type="evidence" value="ECO:0007669"/>
    <property type="project" value="UniProtKB-KW"/>
</dbReference>
<dbReference type="InterPro" id="IPR036286">
    <property type="entry name" value="LexA/Signal_pep-like_sf"/>
</dbReference>
<keyword evidence="2" id="KW-0227">DNA damage</keyword>
<dbReference type="CDD" id="cd06529">
    <property type="entry name" value="S24_LexA-like"/>
    <property type="match status" value="1"/>
</dbReference>
<dbReference type="RefSeq" id="WP_120809434.1">
    <property type="nucleotide sequence ID" value="NZ_RBID01000005.1"/>
</dbReference>
<evidence type="ECO:0000256" key="3">
    <source>
        <dbReference type="ARBA" id="ARBA00022801"/>
    </source>
</evidence>
<keyword evidence="4 7" id="KW-0068">Autocatalytic cleavage</keyword>
<dbReference type="GO" id="GO:0009432">
    <property type="term" value="P:SOS response"/>
    <property type="evidence" value="ECO:0007669"/>
    <property type="project" value="UniProtKB-KW"/>
</dbReference>
<accession>A0A495BJX2</accession>
<dbReference type="PANTHER" id="PTHR33516">
    <property type="entry name" value="LEXA REPRESSOR"/>
    <property type="match status" value="1"/>
</dbReference>
<dbReference type="Proteomes" id="UP000279384">
    <property type="component" value="Unassembled WGS sequence"/>
</dbReference>
<dbReference type="InterPro" id="IPR050077">
    <property type="entry name" value="LexA_repressor"/>
</dbReference>
<evidence type="ECO:0000256" key="7">
    <source>
        <dbReference type="RuleBase" id="RU003991"/>
    </source>
</evidence>
<dbReference type="Gene3D" id="2.10.109.10">
    <property type="entry name" value="Umud Fragment, subunit A"/>
    <property type="match status" value="1"/>
</dbReference>
<name>A0A495BJX2_VOGIN</name>
<dbReference type="EMBL" id="RBID01000005">
    <property type="protein sequence ID" value="RKQ61962.1"/>
    <property type="molecule type" value="Genomic_DNA"/>
</dbReference>
<dbReference type="Pfam" id="PF00717">
    <property type="entry name" value="Peptidase_S24"/>
    <property type="match status" value="1"/>
</dbReference>
<dbReference type="PRINTS" id="PR00726">
    <property type="entry name" value="LEXASERPTASE"/>
</dbReference>
<organism evidence="9 10">
    <name type="scientific">Vogesella indigofera</name>
    <name type="common">Pseudomonas indigofera</name>
    <dbReference type="NCBI Taxonomy" id="45465"/>
    <lineage>
        <taxon>Bacteria</taxon>
        <taxon>Pseudomonadati</taxon>
        <taxon>Pseudomonadota</taxon>
        <taxon>Betaproteobacteria</taxon>
        <taxon>Neisseriales</taxon>
        <taxon>Chromobacteriaceae</taxon>
        <taxon>Vogesella</taxon>
    </lineage>
</organism>